<feature type="binding site" evidence="13">
    <location>
        <position position="288"/>
    </location>
    <ligand>
        <name>FAD</name>
        <dbReference type="ChEBI" id="CHEBI:57692"/>
    </ligand>
</feature>
<comment type="catalytic activity">
    <reaction evidence="10">
        <text>3-methylbutanoyl-CoA + oxidized [electron-transfer flavoprotein] + H(+) = 3-methylbut-2-enoyl-CoA + reduced [electron-transfer flavoprotein]</text>
        <dbReference type="Rhea" id="RHEA:12276"/>
        <dbReference type="Rhea" id="RHEA-COMP:10685"/>
        <dbReference type="Rhea" id="RHEA-COMP:10686"/>
        <dbReference type="ChEBI" id="CHEBI:15378"/>
        <dbReference type="ChEBI" id="CHEBI:57344"/>
        <dbReference type="ChEBI" id="CHEBI:57345"/>
        <dbReference type="ChEBI" id="CHEBI:57692"/>
        <dbReference type="ChEBI" id="CHEBI:58307"/>
        <dbReference type="EC" id="1.3.8.4"/>
    </reaction>
</comment>
<dbReference type="PIRSF" id="PIRSF016578">
    <property type="entry name" value="HsaA"/>
    <property type="match status" value="1"/>
</dbReference>
<evidence type="ECO:0000256" key="9">
    <source>
        <dbReference type="ARBA" id="ARBA00023002"/>
    </source>
</evidence>
<keyword evidence="18" id="KW-1185">Reference proteome</keyword>
<evidence type="ECO:0000259" key="16">
    <source>
        <dbReference type="Pfam" id="PF02771"/>
    </source>
</evidence>
<evidence type="ECO:0000256" key="1">
    <source>
        <dbReference type="ARBA" id="ARBA00001974"/>
    </source>
</evidence>
<reference evidence="18" key="1">
    <citation type="submission" date="2016-10" db="EMBL/GenBank/DDBJ databases">
        <authorList>
            <person name="Varghese N."/>
            <person name="Submissions S."/>
        </authorList>
    </citation>
    <scope>NUCLEOTIDE SEQUENCE [LARGE SCALE GENOMIC DNA]</scope>
    <source>
        <strain evidence="18">EPL6</strain>
    </source>
</reference>
<feature type="binding site" evidence="13">
    <location>
        <begin position="132"/>
        <end position="141"/>
    </location>
    <ligand>
        <name>FAD</name>
        <dbReference type="ChEBI" id="CHEBI:57692"/>
    </ligand>
</feature>
<sequence length="396" mass="42791">MTIATELPGLNFQLGEDIDALRDAVRVFAQAEIAPRAAEIDHSDQFPMDLWKKLGDLGVLGITVPEQYGGAGMGYLAHMVAMEEISRASASVGLSYGAHSNLCVNQINRNGTEAQKAKYLPPLISGEHVGALAMSEPGAGSDVISMKLRAEDKGSHYLLNGTKMWITNGPDADTLVVYAKTEPELGARGVTAFLIEKGMPGFSIAQKLDKLGMRGSHTGELVFENVEVPAANVLGHVNGGARVLMSGLDYERAVLTGGPLGIMQAVMDNVIPYIHDRKQFGQSIGEFQLIQGKVADLYTVLQAGRSFAYTVAKNLDMLGAEHVRQVRKDCASVILWCAEKATWMAGEGIQIFGGNGYINEYPLGRLWRDAKLYEIGAGTSEIRRMLIGRELFAETC</sequence>
<dbReference type="SUPFAM" id="SSF47203">
    <property type="entry name" value="Acyl-CoA dehydrogenase C-terminal domain-like"/>
    <property type="match status" value="1"/>
</dbReference>
<dbReference type="InterPro" id="IPR006089">
    <property type="entry name" value="Acyl-CoA_DH_CS"/>
</dbReference>
<evidence type="ECO:0000256" key="10">
    <source>
        <dbReference type="ARBA" id="ARBA00052875"/>
    </source>
</evidence>
<dbReference type="PANTHER" id="PTHR43884:SF12">
    <property type="entry name" value="ISOVALERYL-COA DEHYDROGENASE, MITOCHONDRIAL-RELATED"/>
    <property type="match status" value="1"/>
</dbReference>
<dbReference type="Pfam" id="PF02771">
    <property type="entry name" value="Acyl-CoA_dh_N"/>
    <property type="match status" value="1"/>
</dbReference>
<feature type="binding site" evidence="13">
    <location>
        <begin position="350"/>
        <end position="354"/>
    </location>
    <ligand>
        <name>FAD</name>
        <dbReference type="ChEBI" id="CHEBI:57692"/>
    </ligand>
</feature>
<proteinExistence type="inferred from homology"/>
<dbReference type="PANTHER" id="PTHR43884">
    <property type="entry name" value="ACYL-COA DEHYDROGENASE"/>
    <property type="match status" value="1"/>
</dbReference>
<dbReference type="FunFam" id="2.40.110.10:FF:000004">
    <property type="entry name" value="Isovaleryl-CoA dehydrogenase, mitochondrial"/>
    <property type="match status" value="1"/>
</dbReference>
<evidence type="ECO:0000256" key="8">
    <source>
        <dbReference type="ARBA" id="ARBA00022946"/>
    </source>
</evidence>
<comment type="similarity">
    <text evidence="3">Belongs to the acyl-CoA dehydrogenase family.</text>
</comment>
<dbReference type="InterPro" id="IPR009075">
    <property type="entry name" value="AcylCo_DH/oxidase_C"/>
</dbReference>
<feature type="domain" description="Acyl-CoA dehydrogenase/oxidase C-terminal" evidence="14">
    <location>
        <begin position="238"/>
        <end position="391"/>
    </location>
</feature>
<dbReference type="InterPro" id="IPR034183">
    <property type="entry name" value="IVD"/>
</dbReference>
<dbReference type="InterPro" id="IPR046373">
    <property type="entry name" value="Acyl-CoA_Oxase/DH_mid-dom_sf"/>
</dbReference>
<dbReference type="Gene3D" id="1.20.140.10">
    <property type="entry name" value="Butyryl-CoA Dehydrogenase, subunit A, domain 3"/>
    <property type="match status" value="1"/>
</dbReference>
<name>A0A1G9VHB4_9BURK</name>
<keyword evidence="9" id="KW-0560">Oxidoreductase</keyword>
<dbReference type="FunFam" id="1.20.140.10:FF:000003">
    <property type="entry name" value="isovaleryl-CoA dehydrogenase, mitochondrial"/>
    <property type="match status" value="1"/>
</dbReference>
<evidence type="ECO:0000259" key="14">
    <source>
        <dbReference type="Pfam" id="PF00441"/>
    </source>
</evidence>
<dbReference type="RefSeq" id="WP_091572626.1">
    <property type="nucleotide sequence ID" value="NZ_FNHP01000013.1"/>
</dbReference>
<evidence type="ECO:0000256" key="12">
    <source>
        <dbReference type="PIRSR" id="PIRSR634183-2"/>
    </source>
</evidence>
<evidence type="ECO:0000256" key="11">
    <source>
        <dbReference type="PIRSR" id="PIRSR634183-1"/>
    </source>
</evidence>
<evidence type="ECO:0000256" key="7">
    <source>
        <dbReference type="ARBA" id="ARBA00022827"/>
    </source>
</evidence>
<dbReference type="CDD" id="cd01156">
    <property type="entry name" value="IVD"/>
    <property type="match status" value="1"/>
</dbReference>
<dbReference type="PROSITE" id="PS00073">
    <property type="entry name" value="ACYL_COA_DH_2"/>
    <property type="match status" value="1"/>
</dbReference>
<organism evidence="17 18">
    <name type="scientific">Oryzisolibacter propanilivorax</name>
    <dbReference type="NCBI Taxonomy" id="1527607"/>
    <lineage>
        <taxon>Bacteria</taxon>
        <taxon>Pseudomonadati</taxon>
        <taxon>Pseudomonadota</taxon>
        <taxon>Betaproteobacteria</taxon>
        <taxon>Burkholderiales</taxon>
        <taxon>Comamonadaceae</taxon>
        <taxon>Oryzisolibacter</taxon>
    </lineage>
</organism>
<dbReference type="GO" id="GO:0008470">
    <property type="term" value="F:3-methylbutanoyl-CoA dehydrogenase activity"/>
    <property type="evidence" value="ECO:0007669"/>
    <property type="project" value="UniProtKB-EC"/>
</dbReference>
<evidence type="ECO:0000256" key="3">
    <source>
        <dbReference type="ARBA" id="ARBA00009347"/>
    </source>
</evidence>
<dbReference type="InterPro" id="IPR013786">
    <property type="entry name" value="AcylCoA_DH/ox_N"/>
</dbReference>
<dbReference type="STRING" id="1527607.SAMN05428957_1132"/>
<dbReference type="InterPro" id="IPR036250">
    <property type="entry name" value="AcylCo_DH-like_C"/>
</dbReference>
<dbReference type="OrthoDB" id="9770681at2"/>
<keyword evidence="8" id="KW-0809">Transit peptide</keyword>
<keyword evidence="7 13" id="KW-0274">FAD</keyword>
<dbReference type="InterPro" id="IPR006091">
    <property type="entry name" value="Acyl-CoA_Oxase/DH_mid-dom"/>
</dbReference>
<dbReference type="Gene3D" id="2.40.110.10">
    <property type="entry name" value="Butyryl-CoA Dehydrogenase, subunit A, domain 2"/>
    <property type="match status" value="1"/>
</dbReference>
<evidence type="ECO:0000313" key="18">
    <source>
        <dbReference type="Proteomes" id="UP000198552"/>
    </source>
</evidence>
<comment type="cofactor">
    <cofactor evidence="1 13">
        <name>FAD</name>
        <dbReference type="ChEBI" id="CHEBI:57692"/>
    </cofactor>
</comment>
<dbReference type="EC" id="1.3.8.4" evidence="4"/>
<dbReference type="EMBL" id="FNHP01000013">
    <property type="protein sequence ID" value="SDM71668.1"/>
    <property type="molecule type" value="Genomic_DNA"/>
</dbReference>
<dbReference type="InterPro" id="IPR009100">
    <property type="entry name" value="AcylCoA_DH/oxidase_NM_dom_sf"/>
</dbReference>
<dbReference type="Pfam" id="PF02770">
    <property type="entry name" value="Acyl-CoA_dh_M"/>
    <property type="match status" value="1"/>
</dbReference>
<feature type="domain" description="Acyl-CoA dehydrogenase/oxidase N-terminal" evidence="16">
    <location>
        <begin position="16"/>
        <end position="127"/>
    </location>
</feature>
<evidence type="ECO:0000256" key="6">
    <source>
        <dbReference type="ARBA" id="ARBA00022630"/>
    </source>
</evidence>
<dbReference type="Proteomes" id="UP000198552">
    <property type="component" value="Unassembled WGS sequence"/>
</dbReference>
<dbReference type="GO" id="GO:0050660">
    <property type="term" value="F:flavin adenine dinucleotide binding"/>
    <property type="evidence" value="ECO:0007669"/>
    <property type="project" value="InterPro"/>
</dbReference>
<accession>A0A1G9VHB4</accession>
<dbReference type="FunFam" id="1.10.540.10:FF:000022">
    <property type="entry name" value="Isovaleryl-CoA dehydrogenase isoform 2"/>
    <property type="match status" value="1"/>
</dbReference>
<keyword evidence="6" id="KW-0285">Flavoprotein</keyword>
<feature type="binding site" evidence="13">
    <location>
        <position position="277"/>
    </location>
    <ligand>
        <name>FAD</name>
        <dbReference type="ChEBI" id="CHEBI:57692"/>
    </ligand>
</feature>
<dbReference type="GO" id="GO:0006552">
    <property type="term" value="P:L-leucine catabolic process"/>
    <property type="evidence" value="ECO:0007669"/>
    <property type="project" value="TreeGrafter"/>
</dbReference>
<evidence type="ECO:0000256" key="13">
    <source>
        <dbReference type="PIRSR" id="PIRSR634183-3"/>
    </source>
</evidence>
<dbReference type="Pfam" id="PF00441">
    <property type="entry name" value="Acyl-CoA_dh_1"/>
    <property type="match status" value="1"/>
</dbReference>
<feature type="active site" description="Proton acceptor" evidence="11">
    <location>
        <position position="251"/>
    </location>
</feature>
<evidence type="ECO:0000256" key="5">
    <source>
        <dbReference type="ARBA" id="ARBA00018258"/>
    </source>
</evidence>
<evidence type="ECO:0000256" key="4">
    <source>
        <dbReference type="ARBA" id="ARBA00012044"/>
    </source>
</evidence>
<feature type="binding site" evidence="12">
    <location>
        <begin position="249"/>
        <end position="252"/>
    </location>
    <ligand>
        <name>substrate</name>
    </ligand>
</feature>
<evidence type="ECO:0000313" key="17">
    <source>
        <dbReference type="EMBL" id="SDM71668.1"/>
    </source>
</evidence>
<feature type="binding site" evidence="12">
    <location>
        <position position="141"/>
    </location>
    <ligand>
        <name>substrate</name>
    </ligand>
</feature>
<evidence type="ECO:0000256" key="2">
    <source>
        <dbReference type="ARBA" id="ARBA00004898"/>
    </source>
</evidence>
<dbReference type="AlphaFoldDB" id="A0A1G9VHB4"/>
<feature type="domain" description="Acyl-CoA oxidase/dehydrogenase middle" evidence="15">
    <location>
        <begin position="131"/>
        <end position="226"/>
    </location>
</feature>
<dbReference type="SUPFAM" id="SSF56645">
    <property type="entry name" value="Acyl-CoA dehydrogenase NM domain-like"/>
    <property type="match status" value="1"/>
</dbReference>
<comment type="pathway">
    <text evidence="2">Amino-acid degradation; L-leucine degradation; (S)-3-hydroxy-3-methylglutaryl-CoA from 3-isovaleryl-CoA: step 1/3.</text>
</comment>
<feature type="binding site" evidence="13">
    <location>
        <begin position="165"/>
        <end position="167"/>
    </location>
    <ligand>
        <name>FAD</name>
        <dbReference type="ChEBI" id="CHEBI:57692"/>
    </ligand>
</feature>
<gene>
    <name evidence="17" type="ORF">SAMN05428957_1132</name>
</gene>
<feature type="binding site" evidence="12">
    <location>
        <begin position="377"/>
        <end position="378"/>
    </location>
    <ligand>
        <name>substrate</name>
    </ligand>
</feature>
<protein>
    <recommendedName>
        <fullName evidence="5">Isovaleryl-CoA dehydrogenase, mitochondrial</fullName>
        <ecNumber evidence="4">1.3.8.4</ecNumber>
    </recommendedName>
</protein>
<dbReference type="Gene3D" id="1.10.540.10">
    <property type="entry name" value="Acyl-CoA dehydrogenase/oxidase, N-terminal domain"/>
    <property type="match status" value="1"/>
</dbReference>
<dbReference type="PROSITE" id="PS00072">
    <property type="entry name" value="ACYL_COA_DH_1"/>
    <property type="match status" value="1"/>
</dbReference>
<evidence type="ECO:0000259" key="15">
    <source>
        <dbReference type="Pfam" id="PF02770"/>
    </source>
</evidence>
<dbReference type="InterPro" id="IPR037069">
    <property type="entry name" value="AcylCoA_DH/ox_N_sf"/>
</dbReference>
<feature type="binding site" evidence="13">
    <location>
        <begin position="379"/>
        <end position="381"/>
    </location>
    <ligand>
        <name>FAD</name>
        <dbReference type="ChEBI" id="CHEBI:57692"/>
    </ligand>
</feature>